<dbReference type="CDD" id="cd22919">
    <property type="entry name" value="HFD_CENP-S"/>
    <property type="match status" value="1"/>
</dbReference>
<dbReference type="InterPro" id="IPR029003">
    <property type="entry name" value="CENP-S/Mhf1"/>
</dbReference>
<dbReference type="GO" id="GO:0031297">
    <property type="term" value="P:replication fork processing"/>
    <property type="evidence" value="ECO:0007669"/>
    <property type="project" value="TreeGrafter"/>
</dbReference>
<dbReference type="InParanoid" id="A0A6J1WN89"/>
<dbReference type="GO" id="GO:0003682">
    <property type="term" value="F:chromatin binding"/>
    <property type="evidence" value="ECO:0007669"/>
    <property type="project" value="TreeGrafter"/>
</dbReference>
<keyword evidence="7" id="KW-1185">Reference proteome</keyword>
<keyword evidence="5" id="KW-0234">DNA repair</keyword>
<dbReference type="PANTHER" id="PTHR22980">
    <property type="entry name" value="CORTISTATIN"/>
    <property type="match status" value="1"/>
</dbReference>
<evidence type="ECO:0000256" key="1">
    <source>
        <dbReference type="ARBA" id="ARBA00006612"/>
    </source>
</evidence>
<proteinExistence type="inferred from homology"/>
<protein>
    <recommendedName>
        <fullName evidence="2">Centromere protein S</fullName>
    </recommendedName>
</protein>
<keyword evidence="4" id="KW-0238">DNA-binding</keyword>
<feature type="compositionally biased region" description="Basic and acidic residues" evidence="6">
    <location>
        <begin position="121"/>
        <end position="146"/>
    </location>
</feature>
<dbReference type="Pfam" id="PF15630">
    <property type="entry name" value="CENP-S"/>
    <property type="match status" value="1"/>
</dbReference>
<dbReference type="SUPFAM" id="SSF47113">
    <property type="entry name" value="Histone-fold"/>
    <property type="match status" value="1"/>
</dbReference>
<evidence type="ECO:0000256" key="2">
    <source>
        <dbReference type="ARBA" id="ARBA00016400"/>
    </source>
</evidence>
<dbReference type="AlphaFoldDB" id="A0A6J1WN89"/>
<dbReference type="KEGG" id="gmw:113513268"/>
<evidence type="ECO:0000256" key="4">
    <source>
        <dbReference type="ARBA" id="ARBA00023125"/>
    </source>
</evidence>
<dbReference type="Gene3D" id="1.10.20.10">
    <property type="entry name" value="Histone, subunit A"/>
    <property type="match status" value="1"/>
</dbReference>
<dbReference type="InterPro" id="IPR009072">
    <property type="entry name" value="Histone-fold"/>
</dbReference>
<reference evidence="8" key="1">
    <citation type="submission" date="2025-08" db="UniProtKB">
        <authorList>
            <consortium name="RefSeq"/>
        </authorList>
    </citation>
    <scope>IDENTIFICATION</scope>
    <source>
        <tissue evidence="8">Whole larvae</tissue>
    </source>
</reference>
<evidence type="ECO:0000313" key="7">
    <source>
        <dbReference type="Proteomes" id="UP001652740"/>
    </source>
</evidence>
<dbReference type="GO" id="GO:0003677">
    <property type="term" value="F:DNA binding"/>
    <property type="evidence" value="ECO:0007669"/>
    <property type="project" value="UniProtKB-KW"/>
</dbReference>
<dbReference type="GO" id="GO:0000712">
    <property type="term" value="P:resolution of meiotic recombination intermediates"/>
    <property type="evidence" value="ECO:0007669"/>
    <property type="project" value="TreeGrafter"/>
</dbReference>
<feature type="region of interest" description="Disordered" evidence="6">
    <location>
        <begin position="117"/>
        <end position="150"/>
    </location>
</feature>
<dbReference type="GeneID" id="113513268"/>
<dbReference type="GO" id="GO:0046982">
    <property type="term" value="F:protein heterodimerization activity"/>
    <property type="evidence" value="ECO:0007669"/>
    <property type="project" value="InterPro"/>
</dbReference>
<comment type="similarity">
    <text evidence="1">Belongs to the TAF9 family. CENP-S/MHF1 subfamily.</text>
</comment>
<organism evidence="7 8">
    <name type="scientific">Galleria mellonella</name>
    <name type="common">Greater wax moth</name>
    <dbReference type="NCBI Taxonomy" id="7137"/>
    <lineage>
        <taxon>Eukaryota</taxon>
        <taxon>Metazoa</taxon>
        <taxon>Ecdysozoa</taxon>
        <taxon>Arthropoda</taxon>
        <taxon>Hexapoda</taxon>
        <taxon>Insecta</taxon>
        <taxon>Pterygota</taxon>
        <taxon>Neoptera</taxon>
        <taxon>Endopterygota</taxon>
        <taxon>Lepidoptera</taxon>
        <taxon>Glossata</taxon>
        <taxon>Ditrysia</taxon>
        <taxon>Pyraloidea</taxon>
        <taxon>Pyralidae</taxon>
        <taxon>Galleriinae</taxon>
        <taxon>Galleria</taxon>
    </lineage>
</organism>
<name>A0A6J1WN89_GALME</name>
<evidence type="ECO:0000256" key="3">
    <source>
        <dbReference type="ARBA" id="ARBA00022763"/>
    </source>
</evidence>
<dbReference type="GO" id="GO:0071821">
    <property type="term" value="C:FANCM-MHF complex"/>
    <property type="evidence" value="ECO:0007669"/>
    <property type="project" value="InterPro"/>
</dbReference>
<gene>
    <name evidence="8" type="primary">LOC113513268</name>
</gene>
<evidence type="ECO:0000256" key="6">
    <source>
        <dbReference type="SAM" id="MobiDB-lite"/>
    </source>
</evidence>
<dbReference type="PANTHER" id="PTHR22980:SF0">
    <property type="entry name" value="CENTROMERE PROTEIN S"/>
    <property type="match status" value="1"/>
</dbReference>
<dbReference type="Proteomes" id="UP001652740">
    <property type="component" value="Unplaced"/>
</dbReference>
<dbReference type="GO" id="GO:0006281">
    <property type="term" value="P:DNA repair"/>
    <property type="evidence" value="ECO:0007669"/>
    <property type="project" value="UniProtKB-KW"/>
</dbReference>
<dbReference type="RefSeq" id="XP_026753060.2">
    <property type="nucleotide sequence ID" value="XM_026897259.3"/>
</dbReference>
<accession>A0A6J1WN89</accession>
<keyword evidence="3" id="KW-0227">DNA damage</keyword>
<evidence type="ECO:0000256" key="5">
    <source>
        <dbReference type="ARBA" id="ARBA00023204"/>
    </source>
</evidence>
<sequence>MKIMANFENLSSTEKIRAALHRDVRSMCSEACHLLGLDVTKPAMAVISELIYKKLIVYGSDLEAFAKHAKRTIINSDDVKLLVRRNPSLKARLNNAQSSIKATVVRDKRRKTVVPVNKQTDTTKERPKEDEIAVSKSKETEREANKINDNLEMEVSEMIDLTFD</sequence>
<evidence type="ECO:0000313" key="8">
    <source>
        <dbReference type="RefSeq" id="XP_026753060.2"/>
    </source>
</evidence>